<accession>A0A7S1T9Y9</accession>
<evidence type="ECO:0000256" key="4">
    <source>
        <dbReference type="ARBA" id="ARBA00022490"/>
    </source>
</evidence>
<dbReference type="InterPro" id="IPR001494">
    <property type="entry name" value="Importin-beta_N"/>
</dbReference>
<dbReference type="EMBL" id="HBGH01003994">
    <property type="protein sequence ID" value="CAD9229794.1"/>
    <property type="molecule type" value="Transcribed_RNA"/>
</dbReference>
<evidence type="ECO:0000256" key="2">
    <source>
        <dbReference type="ARBA" id="ARBA00010907"/>
    </source>
</evidence>
<dbReference type="Pfam" id="PF03810">
    <property type="entry name" value="IBN_N"/>
    <property type="match status" value="1"/>
</dbReference>
<dbReference type="FunFam" id="1.25.10.10:FF:000027">
    <property type="entry name" value="Importin subunit beta-1"/>
    <property type="match status" value="1"/>
</dbReference>
<dbReference type="InterPro" id="IPR040122">
    <property type="entry name" value="Importin_beta"/>
</dbReference>
<comment type="subcellular location">
    <subcellularLocation>
        <location evidence="1">Cytoplasm</location>
    </subcellularLocation>
</comment>
<name>A0A7S1T9Y9_9RHOD</name>
<dbReference type="InterPro" id="IPR058584">
    <property type="entry name" value="IMB1_TNPO1-like_TPR"/>
</dbReference>
<feature type="domain" description="Importin N-terminal" evidence="7">
    <location>
        <begin position="21"/>
        <end position="102"/>
    </location>
</feature>
<dbReference type="AlphaFoldDB" id="A0A7S1T9Y9"/>
<evidence type="ECO:0000256" key="5">
    <source>
        <dbReference type="ARBA" id="ARBA00022737"/>
    </source>
</evidence>
<dbReference type="PANTHER" id="PTHR10527">
    <property type="entry name" value="IMPORTIN BETA"/>
    <property type="match status" value="1"/>
</dbReference>
<dbReference type="SMART" id="SM00913">
    <property type="entry name" value="IBN_N"/>
    <property type="match status" value="1"/>
</dbReference>
<organism evidence="8">
    <name type="scientific">Compsopogon caeruleus</name>
    <dbReference type="NCBI Taxonomy" id="31354"/>
    <lineage>
        <taxon>Eukaryota</taxon>
        <taxon>Rhodophyta</taxon>
        <taxon>Compsopogonophyceae</taxon>
        <taxon>Compsopogonales</taxon>
        <taxon>Compsopogonaceae</taxon>
        <taxon>Compsopogon</taxon>
    </lineage>
</organism>
<evidence type="ECO:0000313" key="8">
    <source>
        <dbReference type="EMBL" id="CAD9229794.1"/>
    </source>
</evidence>
<keyword evidence="5" id="KW-0677">Repeat</keyword>
<evidence type="ECO:0000256" key="6">
    <source>
        <dbReference type="ARBA" id="ARBA00022927"/>
    </source>
</evidence>
<gene>
    <name evidence="8" type="ORF">CCAE0312_LOCUS2209</name>
</gene>
<evidence type="ECO:0000259" key="7">
    <source>
        <dbReference type="PROSITE" id="PS50166"/>
    </source>
</evidence>
<dbReference type="GO" id="GO:0006606">
    <property type="term" value="P:protein import into nucleus"/>
    <property type="evidence" value="ECO:0007669"/>
    <property type="project" value="InterPro"/>
</dbReference>
<protein>
    <recommendedName>
        <fullName evidence="7">Importin N-terminal domain-containing protein</fullName>
    </recommendedName>
</protein>
<dbReference type="Gene3D" id="1.25.10.10">
    <property type="entry name" value="Leucine-rich Repeat Variant"/>
    <property type="match status" value="1"/>
</dbReference>
<keyword evidence="4" id="KW-0963">Cytoplasm</keyword>
<reference evidence="8" key="1">
    <citation type="submission" date="2021-01" db="EMBL/GenBank/DDBJ databases">
        <authorList>
            <person name="Corre E."/>
            <person name="Pelletier E."/>
            <person name="Niang G."/>
            <person name="Scheremetjew M."/>
            <person name="Finn R."/>
            <person name="Kale V."/>
            <person name="Holt S."/>
            <person name="Cochrane G."/>
            <person name="Meng A."/>
            <person name="Brown T."/>
            <person name="Cohen L."/>
        </authorList>
    </citation>
    <scope>NUCLEOTIDE SEQUENCE</scope>
    <source>
        <strain evidence="8">SAG 36.94</strain>
    </source>
</reference>
<dbReference type="GO" id="GO:0005737">
    <property type="term" value="C:cytoplasm"/>
    <property type="evidence" value="ECO:0007669"/>
    <property type="project" value="UniProtKB-SubCell"/>
</dbReference>
<dbReference type="SUPFAM" id="SSF48371">
    <property type="entry name" value="ARM repeat"/>
    <property type="match status" value="1"/>
</dbReference>
<proteinExistence type="inferred from homology"/>
<dbReference type="InterPro" id="IPR011989">
    <property type="entry name" value="ARM-like"/>
</dbReference>
<keyword evidence="6" id="KW-0653">Protein transport</keyword>
<dbReference type="Pfam" id="PF13513">
    <property type="entry name" value="HEAT_EZ"/>
    <property type="match status" value="1"/>
</dbReference>
<sequence>MELTQLLLSAQSPDANARVAAEQQLQAAQEANYPALVEELCSELAAEDRPLQARRLAGIILKNSVDAKDPTTKQTLVERWKAAIDPAVNARVRDKLLQTLGSSARDASHTAAQVIAKLAAIEMSGGNWPDLVGILLNNATDGASSEKLKTSTLETMGYLCEEAYLGDLDVRVLSSHSNQILTAVVSGMKHQSHSEDAVELVLAAVTALLNAIEFVKQNFERVNERDYIMLSACEVTHHPDERIRKTAFECLVKIAENYYDKLEKYITTLFEITVKAIQSDTESVALQAIEFWSTIAEEEALILEDTRIADETGQSVDHVLNRYAHAALPHLCPVIFGCLMQQDEDLDEDTWNKSTAAGSCLVLLAEVAPDTIVDHVLPFVQSNINDPNNWRAREAATMAFGSILEGPPLELLKPLIDEAVPGLILFMTKDPSVQVRDTAAWTLGKVCDISETTTLQYAANLAAVFIQSLKDEPAVARNTCWAIHNFASCFAVESDNQSGGLSPYVQHLLNALLEATVREDAGECSMRASAYEAINAIFQNCPRDCIPSVSLCIPILLERLEQTCQRQPQSEEEREELSELQGLLCGALQTANQRLGRAVASYADRMMRCYFAVFNQATQSRQASVHEEALMAVGAVADAIEKDFVEYMQHFIPYLEVGLRNWEQYQVCGVAVGVVGDICRAIDKEIIPYASKIVELLLVALASSELDKSIKPPIFSCFGDLAMAVGGHFEQYLPWVMNYLQQAAQRSVNIDVASDDYDMLDWVLSLRESVFEAYTGIIQGLKSDNKQSLLLSFTPWMLQFCEVVSADESAIQSGNDSASEKLLGAAVGVLLDLVSSLEEVRPQVSSSPWVMRLVSRASDARDFSVRETAKWAHQAIFQSA</sequence>
<dbReference type="Pfam" id="PF25574">
    <property type="entry name" value="TPR_IMB1"/>
    <property type="match status" value="1"/>
</dbReference>
<dbReference type="PROSITE" id="PS50166">
    <property type="entry name" value="IMPORTIN_B_NT"/>
    <property type="match status" value="1"/>
</dbReference>
<dbReference type="GO" id="GO:0031267">
    <property type="term" value="F:small GTPase binding"/>
    <property type="evidence" value="ECO:0007669"/>
    <property type="project" value="InterPro"/>
</dbReference>
<evidence type="ECO:0000256" key="1">
    <source>
        <dbReference type="ARBA" id="ARBA00004496"/>
    </source>
</evidence>
<keyword evidence="3" id="KW-0813">Transport</keyword>
<dbReference type="InterPro" id="IPR016024">
    <property type="entry name" value="ARM-type_fold"/>
</dbReference>
<comment type="similarity">
    <text evidence="2">Belongs to the importin beta family. Importin beta-1 subfamily.</text>
</comment>
<evidence type="ECO:0000256" key="3">
    <source>
        <dbReference type="ARBA" id="ARBA00022448"/>
    </source>
</evidence>